<reference evidence="3 5" key="2">
    <citation type="submission" date="2018-08" db="EMBL/GenBank/DDBJ databases">
        <title>Genomic Encyclopedia of Archaeal and Bacterial Type Strains, Phase II (KMG-II): from individual species to whole genera.</title>
        <authorList>
            <person name="Goeker M."/>
        </authorList>
    </citation>
    <scope>NUCLEOTIDE SEQUENCE [LARGE SCALE GENOMIC DNA]</scope>
    <source>
        <strain evidence="3 5">DSM 2261</strain>
    </source>
</reference>
<evidence type="ECO:0000259" key="1">
    <source>
        <dbReference type="Pfam" id="PF00487"/>
    </source>
</evidence>
<dbReference type="InterPro" id="IPR005804">
    <property type="entry name" value="FA_desaturase_dom"/>
</dbReference>
<proteinExistence type="predicted"/>
<evidence type="ECO:0000313" key="2">
    <source>
        <dbReference type="EMBL" id="AKJ08303.1"/>
    </source>
</evidence>
<organism evidence="2 4">
    <name type="scientific">Archangium gephyra</name>
    <dbReference type="NCBI Taxonomy" id="48"/>
    <lineage>
        <taxon>Bacteria</taxon>
        <taxon>Pseudomonadati</taxon>
        <taxon>Myxococcota</taxon>
        <taxon>Myxococcia</taxon>
        <taxon>Myxococcales</taxon>
        <taxon>Cystobacterineae</taxon>
        <taxon>Archangiaceae</taxon>
        <taxon>Archangium</taxon>
    </lineage>
</organism>
<dbReference type="EMBL" id="QUMU01000025">
    <property type="protein sequence ID" value="REG15409.1"/>
    <property type="molecule type" value="Genomic_DNA"/>
</dbReference>
<accession>A0AAC8QIR3</accession>
<dbReference type="GO" id="GO:0006629">
    <property type="term" value="P:lipid metabolic process"/>
    <property type="evidence" value="ECO:0007669"/>
    <property type="project" value="InterPro"/>
</dbReference>
<dbReference type="EMBL" id="CP011509">
    <property type="protein sequence ID" value="AKJ08303.1"/>
    <property type="molecule type" value="Genomic_DNA"/>
</dbReference>
<dbReference type="RefSeq" id="WP_053067339.1">
    <property type="nucleotide sequence ID" value="NZ_CP011509.1"/>
</dbReference>
<dbReference type="AlphaFoldDB" id="A0AAC8QIR3"/>
<keyword evidence="5" id="KW-1185">Reference proteome</keyword>
<dbReference type="Proteomes" id="UP000256345">
    <property type="component" value="Unassembled WGS sequence"/>
</dbReference>
<protein>
    <submittedName>
        <fullName evidence="2 3">Fatty acid desaturase</fullName>
    </submittedName>
</protein>
<gene>
    <name evidence="2" type="ORF">AA314_09929</name>
    <name evidence="3" type="ORF">ATI61_12535</name>
</gene>
<dbReference type="KEGG" id="age:AA314_09929"/>
<evidence type="ECO:0000313" key="3">
    <source>
        <dbReference type="EMBL" id="REG15409.1"/>
    </source>
</evidence>
<reference evidence="2 4" key="1">
    <citation type="submission" date="2015-05" db="EMBL/GenBank/DDBJ databases">
        <title>Genome assembly of Archangium gephyra DSM 2261.</title>
        <authorList>
            <person name="Sharma G."/>
            <person name="Subramanian S."/>
        </authorList>
    </citation>
    <scope>NUCLEOTIDE SEQUENCE [LARGE SCALE GENOMIC DNA]</scope>
    <source>
        <strain evidence="2 4">DSM 2261</strain>
    </source>
</reference>
<sequence>MLPSSCAPLPANSGHLPLRAPVPPELLGRATVPALLRLAATQWAWISLCWLGMDRVPTLAPLLALLVAGRLHALGVVLHDAIHLPWRHKGPALRLLELLAGLPVATTLEAMRYHHLRHHRDAGLPSDPYRRPPASPWRQFAVWLRVCPILPFWVLRGPVGLLAWLLPVLRTPYARLFLQDRSGNALTHDAEVLGCARAESAQVLFHLVVLAAALRWPSAVGLGYGLPFLLTSALCAWRLLAEHTPSTVNGRTLRDVLACTSDHGLGWLGRLLTAPLHVGCHVVHHLHPQVSLHHLPRLRDWYLLRYPDLYPRPRRP</sequence>
<feature type="domain" description="Fatty acid desaturase" evidence="1">
    <location>
        <begin position="59"/>
        <end position="308"/>
    </location>
</feature>
<dbReference type="Proteomes" id="UP000035579">
    <property type="component" value="Chromosome"/>
</dbReference>
<evidence type="ECO:0000313" key="5">
    <source>
        <dbReference type="Proteomes" id="UP000256345"/>
    </source>
</evidence>
<evidence type="ECO:0000313" key="4">
    <source>
        <dbReference type="Proteomes" id="UP000035579"/>
    </source>
</evidence>
<name>A0AAC8QIR3_9BACT</name>
<dbReference type="Pfam" id="PF00487">
    <property type="entry name" value="FA_desaturase"/>
    <property type="match status" value="1"/>
</dbReference>